<evidence type="ECO:0000313" key="2">
    <source>
        <dbReference type="Proteomes" id="UP000067626"/>
    </source>
</evidence>
<accession>A0A0K1EBS3</accession>
<dbReference type="AlphaFoldDB" id="A0A0K1EBS3"/>
<dbReference type="KEGG" id="ccro:CMC5_024600"/>
<proteinExistence type="predicted"/>
<dbReference type="RefSeq" id="WP_156338506.1">
    <property type="nucleotide sequence ID" value="NZ_CP012159.1"/>
</dbReference>
<gene>
    <name evidence="1" type="ORF">CMC5_024600</name>
</gene>
<evidence type="ECO:0000313" key="1">
    <source>
        <dbReference type="EMBL" id="AKT38315.1"/>
    </source>
</evidence>
<sequence>MKGIRMKEEEAIALANFMVEHYSRTGVQGRGVAMRNRRSRNRCGQEVVRCVSASQLAPREGIAEGLRLVIVDPKTEEVDFWVSTPH</sequence>
<reference evidence="1 2" key="1">
    <citation type="submission" date="2015-07" db="EMBL/GenBank/DDBJ databases">
        <title>Genome analysis of myxobacterium Chondromyces crocatus Cm c5 reveals a high potential for natural compound synthesis and the genetic basis for the loss of fruiting body formation.</title>
        <authorList>
            <person name="Zaburannyi N."/>
            <person name="Bunk B."/>
            <person name="Maier J."/>
            <person name="Overmann J."/>
            <person name="Mueller R."/>
        </authorList>
    </citation>
    <scope>NUCLEOTIDE SEQUENCE [LARGE SCALE GENOMIC DNA]</scope>
    <source>
        <strain evidence="1 2">Cm c5</strain>
    </source>
</reference>
<name>A0A0K1EBS3_CHOCO</name>
<protein>
    <submittedName>
        <fullName evidence="1">Uncharacterized protein</fullName>
    </submittedName>
</protein>
<keyword evidence="2" id="KW-1185">Reference proteome</keyword>
<dbReference type="EMBL" id="CP012159">
    <property type="protein sequence ID" value="AKT38315.1"/>
    <property type="molecule type" value="Genomic_DNA"/>
</dbReference>
<dbReference type="Proteomes" id="UP000067626">
    <property type="component" value="Chromosome"/>
</dbReference>
<organism evidence="1 2">
    <name type="scientific">Chondromyces crocatus</name>
    <dbReference type="NCBI Taxonomy" id="52"/>
    <lineage>
        <taxon>Bacteria</taxon>
        <taxon>Pseudomonadati</taxon>
        <taxon>Myxococcota</taxon>
        <taxon>Polyangia</taxon>
        <taxon>Polyangiales</taxon>
        <taxon>Polyangiaceae</taxon>
        <taxon>Chondromyces</taxon>
    </lineage>
</organism>